<dbReference type="PRINTS" id="PR00303">
    <property type="entry name" value="SECYTRNLCASE"/>
</dbReference>
<keyword evidence="10" id="KW-1003">Cell membrane</keyword>
<keyword evidence="6 10" id="KW-1133">Transmembrane helix</keyword>
<keyword evidence="15" id="KW-1185">Reference proteome</keyword>
<gene>
    <name evidence="10 14" type="primary">secY</name>
    <name evidence="14" type="ORF">D7193_19295</name>
</gene>
<dbReference type="InterPro" id="IPR030659">
    <property type="entry name" value="SecY_CS"/>
</dbReference>
<keyword evidence="3 10" id="KW-0813">Transport</keyword>
<evidence type="ECO:0000256" key="12">
    <source>
        <dbReference type="RuleBase" id="RU003484"/>
    </source>
</evidence>
<feature type="transmembrane region" description="Helical" evidence="10">
    <location>
        <begin position="220"/>
        <end position="240"/>
    </location>
</feature>
<dbReference type="InterPro" id="IPR026593">
    <property type="entry name" value="SecY"/>
</dbReference>
<evidence type="ECO:0000256" key="3">
    <source>
        <dbReference type="ARBA" id="ARBA00022448"/>
    </source>
</evidence>
<evidence type="ECO:0000256" key="1">
    <source>
        <dbReference type="ARBA" id="ARBA00004141"/>
    </source>
</evidence>
<reference evidence="14 15" key="1">
    <citation type="journal article" date="2015" name="Int. J. Syst. Evol. Microbiol.">
        <title>Micromonospora costi sp. nov., isolated from a leaf of Costus speciosus.</title>
        <authorList>
            <person name="Thawai C."/>
        </authorList>
    </citation>
    <scope>NUCLEOTIDE SEQUENCE [LARGE SCALE GENOMIC DNA]</scope>
    <source>
        <strain evidence="14 15">CS1-12</strain>
    </source>
</reference>
<dbReference type="PROSITE" id="PS00755">
    <property type="entry name" value="SECY_1"/>
    <property type="match status" value="1"/>
</dbReference>
<keyword evidence="7 10" id="KW-0811">Translocation</keyword>
<protein>
    <recommendedName>
        <fullName evidence="9 10">Protein translocase subunit SecY</fullName>
    </recommendedName>
</protein>
<evidence type="ECO:0000256" key="6">
    <source>
        <dbReference type="ARBA" id="ARBA00022989"/>
    </source>
</evidence>
<feature type="transmembrane region" description="Helical" evidence="10">
    <location>
        <begin position="190"/>
        <end position="208"/>
    </location>
</feature>
<dbReference type="PIRSF" id="PIRSF004557">
    <property type="entry name" value="SecY"/>
    <property type="match status" value="1"/>
</dbReference>
<feature type="transmembrane region" description="Helical" evidence="10">
    <location>
        <begin position="69"/>
        <end position="96"/>
    </location>
</feature>
<comment type="subunit">
    <text evidence="10">Component of the Sec protein translocase complex. Heterotrimer consisting of SecY, SecE and SecG subunits. The heterotrimers can form oligomers, although 1 heterotrimer is thought to be able to translocate proteins. Interacts with the ribosome. Interacts with SecDF, and other proteins may be involved. Interacts with SecA.</text>
</comment>
<dbReference type="HAMAP" id="MF_01465">
    <property type="entry name" value="SecY"/>
    <property type="match status" value="1"/>
</dbReference>
<evidence type="ECO:0000256" key="13">
    <source>
        <dbReference type="RuleBase" id="RU004349"/>
    </source>
</evidence>
<evidence type="ECO:0000256" key="10">
    <source>
        <dbReference type="HAMAP-Rule" id="MF_01465"/>
    </source>
</evidence>
<evidence type="ECO:0000256" key="8">
    <source>
        <dbReference type="ARBA" id="ARBA00023136"/>
    </source>
</evidence>
<proteinExistence type="inferred from homology"/>
<dbReference type="PANTHER" id="PTHR10906">
    <property type="entry name" value="SECY/SEC61-ALPHA FAMILY MEMBER"/>
    <property type="match status" value="1"/>
</dbReference>
<keyword evidence="4 10" id="KW-0812">Transmembrane</keyword>
<dbReference type="OrthoDB" id="9809248at2"/>
<dbReference type="RefSeq" id="WP_120780905.1">
    <property type="nucleotide sequence ID" value="NZ_JBFANS010000022.1"/>
</dbReference>
<dbReference type="NCBIfam" id="TIGR00967">
    <property type="entry name" value="3a0501s007"/>
    <property type="match status" value="1"/>
</dbReference>
<feature type="transmembrane region" description="Helical" evidence="10">
    <location>
        <begin position="261"/>
        <end position="282"/>
    </location>
</feature>
<evidence type="ECO:0000256" key="9">
    <source>
        <dbReference type="ARBA" id="ARBA00039733"/>
    </source>
</evidence>
<dbReference type="PROSITE" id="PS00756">
    <property type="entry name" value="SECY_2"/>
    <property type="match status" value="1"/>
</dbReference>
<sequence length="442" mass="48866">MLSAFLSAFRTPDLRKKLLFTVGIIAIYRLGATLPSPGVSYGNVQKCLDTLQGDTTGVLNLLNLFSGGALLQLSVFALGIMPYITASIILQLLTVVIPRLEQLRKEGQAGQAKITQYTRYLTLGLGILQASAFVALARSGQLFQNRCDQFPIIPEGTGIPDWLTLGILVMTMTAGTGVVMWLGELITDRGVGNGMSVLIFTSIAARLPGEGWSIKNSQGWWKFFLVIALVLVVITAVTFIEQAQRRIPVQYAKRMIGRRMYGGTSTYIPLKVNQAGVIPVIFGSSLLYLPQLALQFFDQTNPGKTQAWIQNNLVAPDSPIYISVYFLLIIFFTYFYVSITFNPTEVADNMKKYGGFVPGIRPGKPTADYLDFILSRITLPGALYLGIVSILPNFFFIWLDNQQYQNFPFGGTAVLIMVGVGLETVKQIESQLMQRNYEGFLR</sequence>
<feature type="transmembrane region" description="Helical" evidence="10">
    <location>
        <begin position="117"/>
        <end position="136"/>
    </location>
</feature>
<comment type="caution">
    <text evidence="14">The sequence shown here is derived from an EMBL/GenBank/DDBJ whole genome shotgun (WGS) entry which is preliminary data.</text>
</comment>
<evidence type="ECO:0000313" key="15">
    <source>
        <dbReference type="Proteomes" id="UP000279968"/>
    </source>
</evidence>
<dbReference type="GO" id="GO:0043952">
    <property type="term" value="P:protein transport by the Sec complex"/>
    <property type="evidence" value="ECO:0007669"/>
    <property type="project" value="UniProtKB-UniRule"/>
</dbReference>
<name>A0A3B0A159_9ACTN</name>
<dbReference type="Gene3D" id="1.10.3370.10">
    <property type="entry name" value="SecY subunit domain"/>
    <property type="match status" value="1"/>
</dbReference>
<dbReference type="EMBL" id="RBAN01000003">
    <property type="protein sequence ID" value="RKN54169.1"/>
    <property type="molecule type" value="Genomic_DNA"/>
</dbReference>
<dbReference type="Proteomes" id="UP000279968">
    <property type="component" value="Unassembled WGS sequence"/>
</dbReference>
<evidence type="ECO:0000256" key="7">
    <source>
        <dbReference type="ARBA" id="ARBA00023010"/>
    </source>
</evidence>
<dbReference type="SUPFAM" id="SSF103491">
    <property type="entry name" value="Preprotein translocase SecY subunit"/>
    <property type="match status" value="1"/>
</dbReference>
<dbReference type="InterPro" id="IPR002208">
    <property type="entry name" value="SecY/SEC61-alpha"/>
</dbReference>
<evidence type="ECO:0000256" key="2">
    <source>
        <dbReference type="ARBA" id="ARBA00005751"/>
    </source>
</evidence>
<evidence type="ECO:0000256" key="4">
    <source>
        <dbReference type="ARBA" id="ARBA00022692"/>
    </source>
</evidence>
<dbReference type="GO" id="GO:0065002">
    <property type="term" value="P:intracellular protein transmembrane transport"/>
    <property type="evidence" value="ECO:0007669"/>
    <property type="project" value="UniProtKB-UniRule"/>
</dbReference>
<feature type="transmembrane region" description="Helical" evidence="10">
    <location>
        <begin position="320"/>
        <end position="341"/>
    </location>
</feature>
<organism evidence="14 15">
    <name type="scientific">Micromonospora costi</name>
    <dbReference type="NCBI Taxonomy" id="1530042"/>
    <lineage>
        <taxon>Bacteria</taxon>
        <taxon>Bacillati</taxon>
        <taxon>Actinomycetota</taxon>
        <taxon>Actinomycetes</taxon>
        <taxon>Micromonosporales</taxon>
        <taxon>Micromonosporaceae</taxon>
        <taxon>Micromonospora</taxon>
    </lineage>
</organism>
<dbReference type="InterPro" id="IPR023201">
    <property type="entry name" value="SecY_dom_sf"/>
</dbReference>
<dbReference type="FunFam" id="1.10.3370.10:FF:000001">
    <property type="entry name" value="Preprotein translocase subunit SecY"/>
    <property type="match status" value="1"/>
</dbReference>
<keyword evidence="5 10" id="KW-0653">Protein transport</keyword>
<feature type="transmembrane region" description="Helical" evidence="10">
    <location>
        <begin position="162"/>
        <end position="183"/>
    </location>
</feature>
<dbReference type="GO" id="GO:0005886">
    <property type="term" value="C:plasma membrane"/>
    <property type="evidence" value="ECO:0007669"/>
    <property type="project" value="UniProtKB-SubCell"/>
</dbReference>
<feature type="transmembrane region" description="Helical" evidence="10">
    <location>
        <begin position="405"/>
        <end position="425"/>
    </location>
</feature>
<comment type="subcellular location">
    <subcellularLocation>
        <location evidence="10">Cell membrane</location>
        <topology evidence="10">Multi-pass membrane protein</topology>
    </subcellularLocation>
    <subcellularLocation>
        <location evidence="1 12">Membrane</location>
        <topology evidence="1 12">Multi-pass membrane protein</topology>
    </subcellularLocation>
</comment>
<accession>A0A3B0A159</accession>
<dbReference type="Pfam" id="PF00344">
    <property type="entry name" value="SecY"/>
    <property type="match status" value="1"/>
</dbReference>
<evidence type="ECO:0000313" key="14">
    <source>
        <dbReference type="EMBL" id="RKN54169.1"/>
    </source>
</evidence>
<evidence type="ECO:0000256" key="11">
    <source>
        <dbReference type="RuleBase" id="RU000537"/>
    </source>
</evidence>
<dbReference type="AlphaFoldDB" id="A0A3B0A159"/>
<keyword evidence="8 10" id="KW-0472">Membrane</keyword>
<comment type="similarity">
    <text evidence="2 10 13">Belongs to the SecY/SEC61-alpha family.</text>
</comment>
<feature type="transmembrane region" description="Helical" evidence="10">
    <location>
        <begin position="382"/>
        <end position="399"/>
    </location>
</feature>
<dbReference type="GO" id="GO:0006605">
    <property type="term" value="P:protein targeting"/>
    <property type="evidence" value="ECO:0007669"/>
    <property type="project" value="UniProtKB-UniRule"/>
</dbReference>
<comment type="caution">
    <text evidence="10">Lacks conserved residue(s) required for the propagation of feature annotation.</text>
</comment>
<comment type="function">
    <text evidence="10 11">The central subunit of the protein translocation channel SecYEG. Consists of two halves formed by TMs 1-5 and 6-10. These two domains form a lateral gate at the front which open onto the bilayer between TMs 2 and 7, and are clamped together by SecE at the back. The channel is closed by both a pore ring composed of hydrophobic SecY resides and a short helix (helix 2A) on the extracellular side of the membrane which forms a plug. The plug probably moves laterally to allow the channel to open. The ring and the pore may move independently.</text>
</comment>
<evidence type="ECO:0000256" key="5">
    <source>
        <dbReference type="ARBA" id="ARBA00022927"/>
    </source>
</evidence>